<dbReference type="Pfam" id="PF13715">
    <property type="entry name" value="CarbopepD_reg_2"/>
    <property type="match status" value="1"/>
</dbReference>
<dbReference type="NCBIfam" id="TIGR04057">
    <property type="entry name" value="SusC_RagA_signa"/>
    <property type="match status" value="1"/>
</dbReference>
<dbReference type="Gene3D" id="2.170.130.10">
    <property type="entry name" value="TonB-dependent receptor, plug domain"/>
    <property type="match status" value="1"/>
</dbReference>
<evidence type="ECO:0000256" key="7">
    <source>
        <dbReference type="ARBA" id="ARBA00023004"/>
    </source>
</evidence>
<dbReference type="GO" id="GO:0015344">
    <property type="term" value="F:siderophore uptake transmembrane transporter activity"/>
    <property type="evidence" value="ECO:0007669"/>
    <property type="project" value="TreeGrafter"/>
</dbReference>
<comment type="subcellular location">
    <subcellularLocation>
        <location evidence="1 12">Cell outer membrane</location>
        <topology evidence="1 12">Multi-pass membrane protein</topology>
    </subcellularLocation>
</comment>
<dbReference type="KEGG" id="srho:HH216_03065"/>
<evidence type="ECO:0000256" key="9">
    <source>
        <dbReference type="ARBA" id="ARBA00023077"/>
    </source>
</evidence>
<dbReference type="AlphaFoldDB" id="A0A7L5DN80"/>
<evidence type="ECO:0000256" key="12">
    <source>
        <dbReference type="PROSITE-ProRule" id="PRU01360"/>
    </source>
</evidence>
<dbReference type="NCBIfam" id="TIGR04056">
    <property type="entry name" value="OMP_RagA_SusC"/>
    <property type="match status" value="1"/>
</dbReference>
<dbReference type="EMBL" id="CP051677">
    <property type="protein sequence ID" value="QJD77507.1"/>
    <property type="molecule type" value="Genomic_DNA"/>
</dbReference>
<organism evidence="16 17">
    <name type="scientific">Spirosoma rhododendri</name>
    <dbReference type="NCBI Taxonomy" id="2728024"/>
    <lineage>
        <taxon>Bacteria</taxon>
        <taxon>Pseudomonadati</taxon>
        <taxon>Bacteroidota</taxon>
        <taxon>Cytophagia</taxon>
        <taxon>Cytophagales</taxon>
        <taxon>Cytophagaceae</taxon>
        <taxon>Spirosoma</taxon>
    </lineage>
</organism>
<accession>A0A7L5DN80</accession>
<dbReference type="InterPro" id="IPR037066">
    <property type="entry name" value="Plug_dom_sf"/>
</dbReference>
<dbReference type="InterPro" id="IPR000531">
    <property type="entry name" value="Beta-barrel_TonB"/>
</dbReference>
<evidence type="ECO:0000256" key="2">
    <source>
        <dbReference type="ARBA" id="ARBA00022448"/>
    </source>
</evidence>
<evidence type="ECO:0000256" key="8">
    <source>
        <dbReference type="ARBA" id="ARBA00023065"/>
    </source>
</evidence>
<dbReference type="Gene3D" id="2.60.40.1120">
    <property type="entry name" value="Carboxypeptidase-like, regulatory domain"/>
    <property type="match status" value="1"/>
</dbReference>
<sequence>MKQQYKGSHRRIGVWRMSLVWVLVLQLATLAAMAQGITVSGTVRETDGSALPGVTVQIQGTTRGAQTAVDGGYQLTNVPTSATLVFSFIGKTSQSVAVGNRSTVDVTLADDTKSLQEVVVVGYGSQRRQDVTGAIASISSNDFQKGNIVNPEQLLAGKLAGVSITPPSGQPGGGSQIRIRGGSSLNASNDPLYVIDGVPLDNNGVSGAANALSFINPQDIETFTVLKDASAAAIYGARAANGVILITTKKGRQGDQFHLNVNALGSLSVNSKLVPVLSADQFRDLVTNNTTLAATPEQKALLGTANTNWQKEIYRPAVSGQIDMSGTGSFKNVPYRVSLGYLNQNGVLKTSNFDRYSGAIGLSPKFFNNDLSVDINLKGTIIKNRFANQGAIGAAISFDPTQPVYQEGSPYGGFFEWVTRNADGTSVINTQATRNPVGLLMQTNDHNTVRRSFGNAVFNYRLPFLRDLRANLNLGYDLSSTTGQSVVPAAAAASFNQGGSITQYSQTRNNKTLEFYLNYVRDLKKISSRLDVTAGYSYQDFIRDEPSYASLRAEPRPVNGVLTDTVSAAGTPFRTQYTLLAFFGRVNYTFKDRYVLTATVREDATSRFAPNVRWGTFPSLAFAWNIKEESFLKNSKAFTLLKFRAGYGITGQQDLPTGLSDYPYLPRYTLSDLTAQYPLGGSYYRTLRAEGYDANIKWEQTEAINAGLDFGFFDGRLTGSLDLYQKNTSNLLATIPVPAGSNLTNQILTNVGNLTNKGVEFQITGTPYRREGVNLDLGFNITYNQNRITNLSKVPTPNDPGILVGTISGGTGNTVQIQTVGYPTNTFYLLRQVYNAQGQPVEGLYEDRNADGRITIDDRYRSYTANPKVLLGFTTQLTLRKLTASFVLRGNFGNYLYNNARSNNGAYRNFTNALGFLGNGVTNVLTTNFVNNQYFSDYYLENAGFLRLDNLNVAYDFGKIIANRYPLRASLTGQNLFVLTKYTGLDPEIAGGIDNNFYPRPRIVSLGVNLSF</sequence>
<dbReference type="SUPFAM" id="SSF49464">
    <property type="entry name" value="Carboxypeptidase regulatory domain-like"/>
    <property type="match status" value="1"/>
</dbReference>
<dbReference type="InterPro" id="IPR008969">
    <property type="entry name" value="CarboxyPept-like_regulatory"/>
</dbReference>
<reference evidence="16 17" key="1">
    <citation type="submission" date="2020-04" db="EMBL/GenBank/DDBJ databases">
        <title>Genome sequencing of novel species.</title>
        <authorList>
            <person name="Heo J."/>
            <person name="Kim S.-J."/>
            <person name="Kim J.-S."/>
            <person name="Hong S.-B."/>
            <person name="Kwon S.-W."/>
        </authorList>
    </citation>
    <scope>NUCLEOTIDE SEQUENCE [LARGE SCALE GENOMIC DNA]</scope>
    <source>
        <strain evidence="16 17">CJU-R4</strain>
    </source>
</reference>
<evidence type="ECO:0000256" key="13">
    <source>
        <dbReference type="RuleBase" id="RU003357"/>
    </source>
</evidence>
<dbReference type="Pfam" id="PF00593">
    <property type="entry name" value="TonB_dep_Rec_b-barrel"/>
    <property type="match status" value="1"/>
</dbReference>
<proteinExistence type="inferred from homology"/>
<keyword evidence="5 12" id="KW-0812">Transmembrane</keyword>
<dbReference type="SUPFAM" id="SSF56935">
    <property type="entry name" value="Porins"/>
    <property type="match status" value="1"/>
</dbReference>
<dbReference type="InterPro" id="IPR039426">
    <property type="entry name" value="TonB-dep_rcpt-like"/>
</dbReference>
<dbReference type="Proteomes" id="UP000501128">
    <property type="component" value="Chromosome"/>
</dbReference>
<dbReference type="PANTHER" id="PTHR32552">
    <property type="entry name" value="FERRICHROME IRON RECEPTOR-RELATED"/>
    <property type="match status" value="1"/>
</dbReference>
<name>A0A7L5DN80_9BACT</name>
<dbReference type="InterPro" id="IPR023996">
    <property type="entry name" value="TonB-dep_OMP_SusC/RagA"/>
</dbReference>
<dbReference type="PROSITE" id="PS52016">
    <property type="entry name" value="TONB_DEPENDENT_REC_3"/>
    <property type="match status" value="1"/>
</dbReference>
<dbReference type="InterPro" id="IPR036942">
    <property type="entry name" value="Beta-barrel_TonB_sf"/>
</dbReference>
<comment type="similarity">
    <text evidence="12 13">Belongs to the TonB-dependent receptor family.</text>
</comment>
<feature type="domain" description="TonB-dependent receptor plug" evidence="15">
    <location>
        <begin position="128"/>
        <end position="243"/>
    </location>
</feature>
<keyword evidence="10 12" id="KW-0472">Membrane</keyword>
<evidence type="ECO:0000259" key="14">
    <source>
        <dbReference type="Pfam" id="PF00593"/>
    </source>
</evidence>
<keyword evidence="11 12" id="KW-0998">Cell outer membrane</keyword>
<dbReference type="Gene3D" id="2.40.170.20">
    <property type="entry name" value="TonB-dependent receptor, beta-barrel domain"/>
    <property type="match status" value="1"/>
</dbReference>
<keyword evidence="8" id="KW-0406">Ion transport</keyword>
<evidence type="ECO:0000256" key="4">
    <source>
        <dbReference type="ARBA" id="ARBA00022496"/>
    </source>
</evidence>
<keyword evidence="9 13" id="KW-0798">TonB box</keyword>
<keyword evidence="3 12" id="KW-1134">Transmembrane beta strand</keyword>
<evidence type="ECO:0000313" key="17">
    <source>
        <dbReference type="Proteomes" id="UP000501128"/>
    </source>
</evidence>
<evidence type="ECO:0000259" key="15">
    <source>
        <dbReference type="Pfam" id="PF07715"/>
    </source>
</evidence>
<keyword evidence="4" id="KW-0410">Iron transport</keyword>
<evidence type="ECO:0000256" key="10">
    <source>
        <dbReference type="ARBA" id="ARBA00023136"/>
    </source>
</evidence>
<evidence type="ECO:0000256" key="1">
    <source>
        <dbReference type="ARBA" id="ARBA00004571"/>
    </source>
</evidence>
<dbReference type="InterPro" id="IPR012910">
    <property type="entry name" value="Plug_dom"/>
</dbReference>
<dbReference type="InterPro" id="IPR023997">
    <property type="entry name" value="TonB-dep_OMP_SusC/RagA_CS"/>
</dbReference>
<protein>
    <submittedName>
        <fullName evidence="16">SusC/RagA family TonB-linked outer membrane protein</fullName>
    </submittedName>
</protein>
<dbReference type="RefSeq" id="WP_169549450.1">
    <property type="nucleotide sequence ID" value="NZ_CP051677.1"/>
</dbReference>
<evidence type="ECO:0000256" key="11">
    <source>
        <dbReference type="ARBA" id="ARBA00023237"/>
    </source>
</evidence>
<evidence type="ECO:0000313" key="16">
    <source>
        <dbReference type="EMBL" id="QJD77507.1"/>
    </source>
</evidence>
<evidence type="ECO:0000256" key="5">
    <source>
        <dbReference type="ARBA" id="ARBA00022692"/>
    </source>
</evidence>
<keyword evidence="6" id="KW-0732">Signal</keyword>
<feature type="domain" description="TonB-dependent receptor-like beta-barrel" evidence="14">
    <location>
        <begin position="412"/>
        <end position="873"/>
    </location>
</feature>
<dbReference type="GO" id="GO:0009279">
    <property type="term" value="C:cell outer membrane"/>
    <property type="evidence" value="ECO:0007669"/>
    <property type="project" value="UniProtKB-SubCell"/>
</dbReference>
<dbReference type="Pfam" id="PF07715">
    <property type="entry name" value="Plug"/>
    <property type="match status" value="1"/>
</dbReference>
<gene>
    <name evidence="16" type="ORF">HH216_03065</name>
</gene>
<keyword evidence="7" id="KW-0408">Iron</keyword>
<keyword evidence="17" id="KW-1185">Reference proteome</keyword>
<evidence type="ECO:0000256" key="3">
    <source>
        <dbReference type="ARBA" id="ARBA00022452"/>
    </source>
</evidence>
<dbReference type="FunFam" id="2.170.130.10:FF:000008">
    <property type="entry name" value="SusC/RagA family TonB-linked outer membrane protein"/>
    <property type="match status" value="1"/>
</dbReference>
<keyword evidence="2 12" id="KW-0813">Transport</keyword>
<dbReference type="PANTHER" id="PTHR32552:SF68">
    <property type="entry name" value="FERRICHROME OUTER MEMBRANE TRANSPORTER_PHAGE RECEPTOR"/>
    <property type="match status" value="1"/>
</dbReference>
<evidence type="ECO:0000256" key="6">
    <source>
        <dbReference type="ARBA" id="ARBA00022729"/>
    </source>
</evidence>